<dbReference type="InterPro" id="IPR025699">
    <property type="entry name" value="ABC2_memb-like"/>
</dbReference>
<feature type="transmembrane region" description="Helical" evidence="1">
    <location>
        <begin position="190"/>
        <end position="210"/>
    </location>
</feature>
<feature type="transmembrane region" description="Helical" evidence="1">
    <location>
        <begin position="117"/>
        <end position="137"/>
    </location>
</feature>
<keyword evidence="1" id="KW-1133">Transmembrane helix</keyword>
<accession>A0ABM7T9V0</accession>
<sequence>MKDSINYLKLDLRISRKSLLMTIPALIFMAYMFFKQQTYIFGISYLFLIKIIFINTPFISQANEGLSQLHYIFPAKISKMVLGRFMYLVMWYLVTLFIEVIMIMYLYNINEISNKEIILIAISEIITSIILFIQYPVSYKIGFENSKTLLNVVGILPGLIMMPLPSALIKSDLLRNKLDSISNFAINNEIKLIAFSILIVVILGYISYLVSYRICKRKEV</sequence>
<reference evidence="3" key="1">
    <citation type="submission" date="2021-07" db="EMBL/GenBank/DDBJ databases">
        <title>Complete genome sequencing of a Clostridium isolate.</title>
        <authorList>
            <person name="Ueki A."/>
            <person name="Tonouchi A."/>
        </authorList>
    </citation>
    <scope>NUCLEOTIDE SEQUENCE [LARGE SCALE GENOMIC DNA]</scope>
    <source>
        <strain evidence="3">C5S11</strain>
    </source>
</reference>
<gene>
    <name evidence="2" type="ORF">psyc5s11_47430</name>
</gene>
<evidence type="ECO:0008006" key="4">
    <source>
        <dbReference type="Google" id="ProtNLM"/>
    </source>
</evidence>
<keyword evidence="1" id="KW-0812">Transmembrane</keyword>
<feature type="transmembrane region" description="Helical" evidence="1">
    <location>
        <begin position="81"/>
        <end position="105"/>
    </location>
</feature>
<dbReference type="EMBL" id="AP024849">
    <property type="protein sequence ID" value="BCZ48676.1"/>
    <property type="molecule type" value="Genomic_DNA"/>
</dbReference>
<evidence type="ECO:0000313" key="3">
    <source>
        <dbReference type="Proteomes" id="UP000824633"/>
    </source>
</evidence>
<keyword evidence="1" id="KW-0472">Membrane</keyword>
<dbReference type="Pfam" id="PF13346">
    <property type="entry name" value="ABC2_membrane_5"/>
    <property type="match status" value="1"/>
</dbReference>
<feature type="transmembrane region" description="Helical" evidence="1">
    <location>
        <begin position="149"/>
        <end position="170"/>
    </location>
</feature>
<organism evidence="2 3">
    <name type="scientific">Clostridium gelidum</name>
    <dbReference type="NCBI Taxonomy" id="704125"/>
    <lineage>
        <taxon>Bacteria</taxon>
        <taxon>Bacillati</taxon>
        <taxon>Bacillota</taxon>
        <taxon>Clostridia</taxon>
        <taxon>Eubacteriales</taxon>
        <taxon>Clostridiaceae</taxon>
        <taxon>Clostridium</taxon>
    </lineage>
</organism>
<keyword evidence="3" id="KW-1185">Reference proteome</keyword>
<dbReference type="Proteomes" id="UP000824633">
    <property type="component" value="Chromosome"/>
</dbReference>
<feature type="transmembrane region" description="Helical" evidence="1">
    <location>
        <begin position="18"/>
        <end position="34"/>
    </location>
</feature>
<proteinExistence type="predicted"/>
<dbReference type="RefSeq" id="WP_224034924.1">
    <property type="nucleotide sequence ID" value="NZ_AP024849.1"/>
</dbReference>
<name>A0ABM7T9V0_9CLOT</name>
<protein>
    <recommendedName>
        <fullName evidence="4">ABC-2 family transporter protein</fullName>
    </recommendedName>
</protein>
<evidence type="ECO:0000313" key="2">
    <source>
        <dbReference type="EMBL" id="BCZ48676.1"/>
    </source>
</evidence>
<evidence type="ECO:0000256" key="1">
    <source>
        <dbReference type="SAM" id="Phobius"/>
    </source>
</evidence>
<feature type="transmembrane region" description="Helical" evidence="1">
    <location>
        <begin position="40"/>
        <end position="60"/>
    </location>
</feature>